<accession>A0A9W6PFP5</accession>
<proteinExistence type="predicted"/>
<reference evidence="1" key="1">
    <citation type="submission" date="2023-02" db="EMBL/GenBank/DDBJ databases">
        <title>Kitasatospora phosalacinea NBRC 14362.</title>
        <authorList>
            <person name="Ichikawa N."/>
            <person name="Sato H."/>
            <person name="Tonouchi N."/>
        </authorList>
    </citation>
    <scope>NUCLEOTIDE SEQUENCE</scope>
    <source>
        <strain evidence="1">NBRC 14362</strain>
    </source>
</reference>
<gene>
    <name evidence="1" type="ORF">Kpho01_22310</name>
</gene>
<dbReference type="RefSeq" id="WP_033253474.1">
    <property type="nucleotide sequence ID" value="NZ_BSRX01000011.1"/>
</dbReference>
<evidence type="ECO:0000313" key="2">
    <source>
        <dbReference type="Proteomes" id="UP001165143"/>
    </source>
</evidence>
<name>A0A9W6PFP5_9ACTN</name>
<dbReference type="EMBL" id="BSRX01000011">
    <property type="protein sequence ID" value="GLW54220.1"/>
    <property type="molecule type" value="Genomic_DNA"/>
</dbReference>
<evidence type="ECO:0000313" key="1">
    <source>
        <dbReference type="EMBL" id="GLW54220.1"/>
    </source>
</evidence>
<dbReference type="Proteomes" id="UP001165143">
    <property type="component" value="Unassembled WGS sequence"/>
</dbReference>
<dbReference type="OrthoDB" id="4269212at2"/>
<comment type="caution">
    <text evidence="1">The sequence shown here is derived from an EMBL/GenBank/DDBJ whole genome shotgun (WGS) entry which is preliminary data.</text>
</comment>
<protein>
    <submittedName>
        <fullName evidence="1">Uncharacterized protein</fullName>
    </submittedName>
</protein>
<dbReference type="AlphaFoldDB" id="A0A9W6PFP5"/>
<sequence length="66" mass="7087">MTPHPRRGTVELRPGYTVLDAAGTPVDRAEDVEFTLEGGFAHLRLPGTDTVQTVSAPAVHRLTHPA</sequence>
<organism evidence="1 2">
    <name type="scientific">Kitasatospora phosalacinea</name>
    <dbReference type="NCBI Taxonomy" id="2065"/>
    <lineage>
        <taxon>Bacteria</taxon>
        <taxon>Bacillati</taxon>
        <taxon>Actinomycetota</taxon>
        <taxon>Actinomycetes</taxon>
        <taxon>Kitasatosporales</taxon>
        <taxon>Streptomycetaceae</taxon>
        <taxon>Kitasatospora</taxon>
    </lineage>
</organism>